<dbReference type="SUPFAM" id="SSF52047">
    <property type="entry name" value="RNI-like"/>
    <property type="match status" value="1"/>
</dbReference>
<dbReference type="Pfam" id="PF24758">
    <property type="entry name" value="LRR_At5g56370"/>
    <property type="match status" value="1"/>
</dbReference>
<dbReference type="CDD" id="cd22160">
    <property type="entry name" value="F-box_AtFBL13-like"/>
    <property type="match status" value="1"/>
</dbReference>
<dbReference type="SUPFAM" id="SSF81383">
    <property type="entry name" value="F-box domain"/>
    <property type="match status" value="1"/>
</dbReference>
<dbReference type="Pfam" id="PF08387">
    <property type="entry name" value="FBD"/>
    <property type="match status" value="1"/>
</dbReference>
<dbReference type="InterPro" id="IPR001810">
    <property type="entry name" value="F-box_dom"/>
</dbReference>
<dbReference type="InterPro" id="IPR006566">
    <property type="entry name" value="FBD"/>
</dbReference>
<proteinExistence type="predicted"/>
<protein>
    <recommendedName>
        <fullName evidence="1">F-box domain-containing protein</fullName>
    </recommendedName>
</protein>
<evidence type="ECO:0000313" key="3">
    <source>
        <dbReference type="Proteomes" id="UP000594261"/>
    </source>
</evidence>
<dbReference type="InterPro" id="IPR036047">
    <property type="entry name" value="F-box-like_dom_sf"/>
</dbReference>
<accession>A0A7N2R8N9</accession>
<dbReference type="PROSITE" id="PS50181">
    <property type="entry name" value="FBOX"/>
    <property type="match status" value="1"/>
</dbReference>
<dbReference type="PANTHER" id="PTHR31900">
    <property type="entry name" value="F-BOX/RNI SUPERFAMILY PROTEIN-RELATED"/>
    <property type="match status" value="1"/>
</dbReference>
<reference evidence="2 3" key="1">
    <citation type="journal article" date="2016" name="G3 (Bethesda)">
        <title>First Draft Assembly and Annotation of the Genome of a California Endemic Oak Quercus lobata Nee (Fagaceae).</title>
        <authorList>
            <person name="Sork V.L."/>
            <person name="Fitz-Gibbon S.T."/>
            <person name="Puiu D."/>
            <person name="Crepeau M."/>
            <person name="Gugger P.F."/>
            <person name="Sherman R."/>
            <person name="Stevens K."/>
            <person name="Langley C.H."/>
            <person name="Pellegrini M."/>
            <person name="Salzberg S.L."/>
        </authorList>
    </citation>
    <scope>NUCLEOTIDE SEQUENCE [LARGE SCALE GENOMIC DNA]</scope>
    <source>
        <strain evidence="2 3">cv. SW786</strain>
    </source>
</reference>
<keyword evidence="3" id="KW-1185">Reference proteome</keyword>
<dbReference type="EnsemblPlants" id="QL08p010809:mrna">
    <property type="protein sequence ID" value="QL08p010809:mrna"/>
    <property type="gene ID" value="QL08p010809"/>
</dbReference>
<reference evidence="2" key="2">
    <citation type="submission" date="2021-01" db="UniProtKB">
        <authorList>
            <consortium name="EnsemblPlants"/>
        </authorList>
    </citation>
    <scope>IDENTIFICATION</scope>
</reference>
<dbReference type="InParanoid" id="A0A7N2R8N9"/>
<dbReference type="InterPro" id="IPR050232">
    <property type="entry name" value="FBL13/AtMIF1-like"/>
</dbReference>
<organism evidence="2 3">
    <name type="scientific">Quercus lobata</name>
    <name type="common">Valley oak</name>
    <dbReference type="NCBI Taxonomy" id="97700"/>
    <lineage>
        <taxon>Eukaryota</taxon>
        <taxon>Viridiplantae</taxon>
        <taxon>Streptophyta</taxon>
        <taxon>Embryophyta</taxon>
        <taxon>Tracheophyta</taxon>
        <taxon>Spermatophyta</taxon>
        <taxon>Magnoliopsida</taxon>
        <taxon>eudicotyledons</taxon>
        <taxon>Gunneridae</taxon>
        <taxon>Pentapetalae</taxon>
        <taxon>rosids</taxon>
        <taxon>fabids</taxon>
        <taxon>Fagales</taxon>
        <taxon>Fagaceae</taxon>
        <taxon>Quercus</taxon>
    </lineage>
</organism>
<dbReference type="Proteomes" id="UP000594261">
    <property type="component" value="Chromosome 8"/>
</dbReference>
<dbReference type="Gene3D" id="3.80.10.10">
    <property type="entry name" value="Ribonuclease Inhibitor"/>
    <property type="match status" value="1"/>
</dbReference>
<evidence type="ECO:0000313" key="2">
    <source>
        <dbReference type="EnsemblPlants" id="QL08p010809:mrna"/>
    </source>
</evidence>
<dbReference type="AlphaFoldDB" id="A0A7N2R8N9"/>
<sequence length="457" mass="52208">MAHLGAQSNSKCTVYFWDKDRLSNLPDSLLCHILSFLSTDGAVVTSILSSRWKTLWTLVPKIDFQDTSIRGRSVSPLRILYSVLAQHTTPILSNFTLSWRSPCDSSHFDNWVDTAILRNVQTLDLHFECGQLFELPHTVFHCKTLVGLELYGEIELDLPPSFQLPSLKILRLCEICYTSDNSFSSLCSACPNLEDLTVIYEFIVGNVNIVSFKISLPFLKRLRIDFISFDTEPPDYKLEIYAPILERFRFFGYLSNMVFLEKLAHLIEAHFIVCGLGHVFEMCYSDKVFKIVRALNSSKFLELFPGDVECIGSGYIYPSMFQNLVRLNFKVTQSNWHVLQSLLVVAPNLEVLVLDKHYYRKNQLCWMEPPDGSGCLSSRLTTFNFNGFEELGHEAEFIKYILKEAIILNTITIKVSALHSKESVLKKLSMFPRHSTTCLLTVEIDSGSLNLLPNYDK</sequence>
<dbReference type="OMA" id="EWRHYNG"/>
<dbReference type="InterPro" id="IPR032675">
    <property type="entry name" value="LRR_dom_sf"/>
</dbReference>
<feature type="domain" description="F-box" evidence="1">
    <location>
        <begin position="19"/>
        <end position="55"/>
    </location>
</feature>
<dbReference type="FunCoup" id="A0A7N2R8N9">
    <property type="interactions" value="1345"/>
</dbReference>
<dbReference type="Pfam" id="PF00646">
    <property type="entry name" value="F-box"/>
    <property type="match status" value="1"/>
</dbReference>
<name>A0A7N2R8N9_QUELO</name>
<evidence type="ECO:0000259" key="1">
    <source>
        <dbReference type="PROSITE" id="PS50181"/>
    </source>
</evidence>
<dbReference type="PANTHER" id="PTHR31900:SF34">
    <property type="entry name" value="EMB|CAB62440.1-RELATED"/>
    <property type="match status" value="1"/>
</dbReference>
<dbReference type="InterPro" id="IPR053781">
    <property type="entry name" value="F-box_AtFBL13-like"/>
</dbReference>
<dbReference type="EMBL" id="LRBV02000008">
    <property type="status" value="NOT_ANNOTATED_CDS"/>
    <property type="molecule type" value="Genomic_DNA"/>
</dbReference>
<dbReference type="InterPro" id="IPR055411">
    <property type="entry name" value="LRR_FXL15/At3g58940/PEG3-like"/>
</dbReference>
<dbReference type="Gramene" id="QL08p010809:mrna">
    <property type="protein sequence ID" value="QL08p010809:mrna"/>
    <property type="gene ID" value="QL08p010809"/>
</dbReference>
<dbReference type="SMART" id="SM00579">
    <property type="entry name" value="FBD"/>
    <property type="match status" value="1"/>
</dbReference>